<dbReference type="SUPFAM" id="SSF52540">
    <property type="entry name" value="P-loop containing nucleoside triphosphate hydrolases"/>
    <property type="match status" value="1"/>
</dbReference>
<dbReference type="Proteomes" id="UP000053890">
    <property type="component" value="Unassembled WGS sequence"/>
</dbReference>
<dbReference type="EMBL" id="KQ474078">
    <property type="protein sequence ID" value="KPV75197.1"/>
    <property type="molecule type" value="Genomic_DNA"/>
</dbReference>
<keyword evidence="3" id="KW-0227">DNA damage</keyword>
<dbReference type="GO" id="GO:0008821">
    <property type="term" value="F:crossover junction DNA endonuclease activity"/>
    <property type="evidence" value="ECO:0007669"/>
    <property type="project" value="TreeGrafter"/>
</dbReference>
<evidence type="ECO:0000256" key="5">
    <source>
        <dbReference type="ARBA" id="ARBA00023204"/>
    </source>
</evidence>
<dbReference type="AlphaFoldDB" id="A0A194S3M8"/>
<dbReference type="GO" id="GO:0005657">
    <property type="term" value="C:replication fork"/>
    <property type="evidence" value="ECO:0007669"/>
    <property type="project" value="TreeGrafter"/>
</dbReference>
<dbReference type="InterPro" id="IPR027417">
    <property type="entry name" value="P-loop_NTPase"/>
</dbReference>
<dbReference type="InterPro" id="IPR052093">
    <property type="entry name" value="HR_Repair_Mediator"/>
</dbReference>
<dbReference type="PANTHER" id="PTHR46239">
    <property type="entry name" value="DNA REPAIR PROTEIN RAD51 HOMOLOG 3 RAD51C"/>
    <property type="match status" value="1"/>
</dbReference>
<keyword evidence="2" id="KW-0547">Nucleotide-binding</keyword>
<organism evidence="7 8">
    <name type="scientific">Rhodotorula graminis (strain WP1)</name>
    <dbReference type="NCBI Taxonomy" id="578459"/>
    <lineage>
        <taxon>Eukaryota</taxon>
        <taxon>Fungi</taxon>
        <taxon>Dikarya</taxon>
        <taxon>Basidiomycota</taxon>
        <taxon>Pucciniomycotina</taxon>
        <taxon>Microbotryomycetes</taxon>
        <taxon>Sporidiobolales</taxon>
        <taxon>Sporidiobolaceae</taxon>
        <taxon>Rhodotorula</taxon>
    </lineage>
</organism>
<protein>
    <recommendedName>
        <fullName evidence="9">AAA+ ATPase domain-containing protein</fullName>
    </recommendedName>
</protein>
<evidence type="ECO:0000256" key="4">
    <source>
        <dbReference type="ARBA" id="ARBA00022840"/>
    </source>
</evidence>
<dbReference type="PANTHER" id="PTHR46239:SF1">
    <property type="entry name" value="DNA REPAIR PROTEIN RAD51 HOMOLOG 3"/>
    <property type="match status" value="1"/>
</dbReference>
<dbReference type="OrthoDB" id="5957327at2759"/>
<name>A0A194S3M8_RHOGW</name>
<dbReference type="GO" id="GO:0033065">
    <property type="term" value="C:Rad51C-XRCC3 complex"/>
    <property type="evidence" value="ECO:0007669"/>
    <property type="project" value="TreeGrafter"/>
</dbReference>
<dbReference type="GO" id="GO:0000400">
    <property type="term" value="F:four-way junction DNA binding"/>
    <property type="evidence" value="ECO:0007669"/>
    <property type="project" value="TreeGrafter"/>
</dbReference>
<dbReference type="STRING" id="578459.A0A194S3M8"/>
<dbReference type="GO" id="GO:0000707">
    <property type="term" value="P:meiotic DNA recombinase assembly"/>
    <property type="evidence" value="ECO:0007669"/>
    <property type="project" value="TreeGrafter"/>
</dbReference>
<evidence type="ECO:0000313" key="8">
    <source>
        <dbReference type="Proteomes" id="UP000053890"/>
    </source>
</evidence>
<evidence type="ECO:0008006" key="9">
    <source>
        <dbReference type="Google" id="ProtNLM"/>
    </source>
</evidence>
<dbReference type="GO" id="GO:0033063">
    <property type="term" value="C:Rad51B-Rad51C-Rad51D-XRCC2 complex"/>
    <property type="evidence" value="ECO:0007669"/>
    <property type="project" value="TreeGrafter"/>
</dbReference>
<sequence length="296" mass="31793">MQVPASQSASSLLLSARPPHRFSCGCGALDVLVTPRSFSAAAHAVPHAPSEPGLAHGAVLELLGPPGIGKTRALLGFVLAERFRERGGEVLVIDADGALLPSLISDTARLYAQHNSYHDSDVQAVLEGVRYRRIDSAWLLIAFFRTLEGWLQEHPNVNLVIVDSLSAHLRPTLDSATRTLIAETVRAALSAVCANGSVSVILSTHLSLKLFGPDQRPSSWSRDAEALLVPQIAERWIPQEVNAWRVLLYYDERGERLASTLSSPTPTLATQASFAMDALGPCDVPEAPLEQSSSPS</sequence>
<dbReference type="GO" id="GO:0007131">
    <property type="term" value="P:reciprocal meiotic recombination"/>
    <property type="evidence" value="ECO:0007669"/>
    <property type="project" value="TreeGrafter"/>
</dbReference>
<dbReference type="GeneID" id="28977176"/>
<evidence type="ECO:0000256" key="2">
    <source>
        <dbReference type="ARBA" id="ARBA00022741"/>
    </source>
</evidence>
<gene>
    <name evidence="7" type="ORF">RHOBADRAFT_53208</name>
</gene>
<keyword evidence="6" id="KW-0539">Nucleus</keyword>
<dbReference type="OMA" id="WRVLLYY"/>
<dbReference type="Pfam" id="PF13481">
    <property type="entry name" value="AAA_25"/>
    <property type="match status" value="1"/>
</dbReference>
<keyword evidence="4" id="KW-0067">ATP-binding</keyword>
<evidence type="ECO:0000256" key="1">
    <source>
        <dbReference type="ARBA" id="ARBA00004123"/>
    </source>
</evidence>
<dbReference type="RefSeq" id="XP_018271246.1">
    <property type="nucleotide sequence ID" value="XM_018416728.1"/>
</dbReference>
<proteinExistence type="predicted"/>
<comment type="subcellular location">
    <subcellularLocation>
        <location evidence="1">Nucleus</location>
    </subcellularLocation>
</comment>
<reference evidence="7 8" key="1">
    <citation type="journal article" date="2015" name="Front. Microbiol.">
        <title>Genome sequence of the plant growth promoting endophytic yeast Rhodotorula graminis WP1.</title>
        <authorList>
            <person name="Firrincieli A."/>
            <person name="Otillar R."/>
            <person name="Salamov A."/>
            <person name="Schmutz J."/>
            <person name="Khan Z."/>
            <person name="Redman R.S."/>
            <person name="Fleck N.D."/>
            <person name="Lindquist E."/>
            <person name="Grigoriev I.V."/>
            <person name="Doty S.L."/>
        </authorList>
    </citation>
    <scope>NUCLEOTIDE SEQUENCE [LARGE SCALE GENOMIC DNA]</scope>
    <source>
        <strain evidence="7 8">WP1</strain>
    </source>
</reference>
<evidence type="ECO:0000313" key="7">
    <source>
        <dbReference type="EMBL" id="KPV75197.1"/>
    </source>
</evidence>
<accession>A0A194S3M8</accession>
<keyword evidence="8" id="KW-1185">Reference proteome</keyword>
<dbReference type="Gene3D" id="3.40.50.300">
    <property type="entry name" value="P-loop containing nucleotide triphosphate hydrolases"/>
    <property type="match status" value="1"/>
</dbReference>
<keyword evidence="5" id="KW-0234">DNA repair</keyword>
<evidence type="ECO:0000256" key="6">
    <source>
        <dbReference type="ARBA" id="ARBA00023242"/>
    </source>
</evidence>
<evidence type="ECO:0000256" key="3">
    <source>
        <dbReference type="ARBA" id="ARBA00022763"/>
    </source>
</evidence>
<dbReference type="GO" id="GO:0005524">
    <property type="term" value="F:ATP binding"/>
    <property type="evidence" value="ECO:0007669"/>
    <property type="project" value="UniProtKB-KW"/>
</dbReference>